<evidence type="ECO:0000313" key="2">
    <source>
        <dbReference type="Proteomes" id="UP000003676"/>
    </source>
</evidence>
<dbReference type="HOGENOM" id="CLU_3215386_0_0_7"/>
<sequence>MVISYRCGLMPGYRLFPSSLRRAKQAAVVMERGSLSPAHPFRAA</sequence>
<gene>
    <name evidence="1" type="ORF">DESPIG_00418</name>
</gene>
<dbReference type="Proteomes" id="UP000003676">
    <property type="component" value="Unassembled WGS sequence"/>
</dbReference>
<dbReference type="AlphaFoldDB" id="B6WQT8"/>
<protein>
    <submittedName>
        <fullName evidence="1">Uncharacterized protein</fullName>
    </submittedName>
</protein>
<organism evidence="1 2">
    <name type="scientific">Desulfovibrio piger ATCC 29098</name>
    <dbReference type="NCBI Taxonomy" id="411464"/>
    <lineage>
        <taxon>Bacteria</taxon>
        <taxon>Pseudomonadati</taxon>
        <taxon>Thermodesulfobacteriota</taxon>
        <taxon>Desulfovibrionia</taxon>
        <taxon>Desulfovibrionales</taxon>
        <taxon>Desulfovibrionaceae</taxon>
        <taxon>Desulfovibrio</taxon>
    </lineage>
</organism>
<comment type="caution">
    <text evidence="1">The sequence shown here is derived from an EMBL/GenBank/DDBJ whole genome shotgun (WGS) entry which is preliminary data.</text>
</comment>
<reference evidence="1 2" key="2">
    <citation type="submission" date="2008-10" db="EMBL/GenBank/DDBJ databases">
        <authorList>
            <person name="Fulton L."/>
            <person name="Clifton S."/>
            <person name="Fulton B."/>
            <person name="Xu J."/>
            <person name="Minx P."/>
            <person name="Pepin K.H."/>
            <person name="Johnson M."/>
            <person name="Bhonagiri V."/>
            <person name="Nash W.E."/>
            <person name="Mardis E.R."/>
            <person name="Wilson R.K."/>
        </authorList>
    </citation>
    <scope>NUCLEOTIDE SEQUENCE [LARGE SCALE GENOMIC DNA]</scope>
    <source>
        <strain evidence="1 2">ATCC 29098</strain>
    </source>
</reference>
<name>B6WQT8_9BACT</name>
<evidence type="ECO:0000313" key="1">
    <source>
        <dbReference type="EMBL" id="EEB34546.1"/>
    </source>
</evidence>
<dbReference type="EMBL" id="ABXU01000021">
    <property type="protein sequence ID" value="EEB34546.1"/>
    <property type="molecule type" value="Genomic_DNA"/>
</dbReference>
<proteinExistence type="predicted"/>
<accession>B6WQT8</accession>
<reference evidence="1 2" key="1">
    <citation type="submission" date="2008-10" db="EMBL/GenBank/DDBJ databases">
        <title>Draft genome sequence of Desulvovibrio piger (ATCC 29098).</title>
        <authorList>
            <person name="Sudarsanam P."/>
            <person name="Ley R."/>
            <person name="Guruge J."/>
            <person name="Turnbaugh P.J."/>
            <person name="Mahowald M."/>
            <person name="Liep D."/>
            <person name="Gordon J."/>
        </authorList>
    </citation>
    <scope>NUCLEOTIDE SEQUENCE [LARGE SCALE GENOMIC DNA]</scope>
    <source>
        <strain evidence="1 2">ATCC 29098</strain>
    </source>
</reference>